<protein>
    <submittedName>
        <fullName evidence="8">DNA-binding transcriptional activator PspC</fullName>
    </submittedName>
</protein>
<proteinExistence type="predicted"/>
<evidence type="ECO:0000256" key="1">
    <source>
        <dbReference type="ARBA" id="ARBA00004162"/>
    </source>
</evidence>
<reference evidence="8" key="1">
    <citation type="submission" date="2019-11" db="EMBL/GenBank/DDBJ databases">
        <authorList>
            <person name="Feng L."/>
        </authorList>
    </citation>
    <scope>NUCLEOTIDE SEQUENCE</scope>
    <source>
        <strain evidence="8">PgorbachiiLFYP46</strain>
    </source>
</reference>
<name>A0A6N3B3C9_9FIRM</name>
<keyword evidence="8" id="KW-0238">DNA-binding</keyword>
<dbReference type="PANTHER" id="PTHR33885:SF3">
    <property type="entry name" value="PHAGE SHOCK PROTEIN C"/>
    <property type="match status" value="1"/>
</dbReference>
<dbReference type="GO" id="GO:0005886">
    <property type="term" value="C:plasma membrane"/>
    <property type="evidence" value="ECO:0007669"/>
    <property type="project" value="UniProtKB-SubCell"/>
</dbReference>
<comment type="subcellular location">
    <subcellularLocation>
        <location evidence="1">Cell membrane</location>
        <topology evidence="1">Single-pass membrane protein</topology>
    </subcellularLocation>
</comment>
<dbReference type="AlphaFoldDB" id="A0A6N3B3C9"/>
<dbReference type="InterPro" id="IPR052027">
    <property type="entry name" value="PspC"/>
</dbReference>
<evidence type="ECO:0000256" key="2">
    <source>
        <dbReference type="ARBA" id="ARBA00022475"/>
    </source>
</evidence>
<gene>
    <name evidence="8" type="ORF">PGLFYP46_01528</name>
</gene>
<keyword evidence="5 6" id="KW-0472">Membrane</keyword>
<keyword evidence="3 6" id="KW-0812">Transmembrane</keyword>
<keyword evidence="4 6" id="KW-1133">Transmembrane helix</keyword>
<organism evidence="8">
    <name type="scientific">Peptoniphilus gorbachii</name>
    <dbReference type="NCBI Taxonomy" id="411567"/>
    <lineage>
        <taxon>Bacteria</taxon>
        <taxon>Bacillati</taxon>
        <taxon>Bacillota</taxon>
        <taxon>Tissierellia</taxon>
        <taxon>Tissierellales</taxon>
        <taxon>Peptoniphilaceae</taxon>
        <taxon>Peptoniphilus</taxon>
    </lineage>
</organism>
<evidence type="ECO:0000259" key="7">
    <source>
        <dbReference type="Pfam" id="PF04024"/>
    </source>
</evidence>
<accession>A0A6N3B3C9</accession>
<dbReference type="EMBL" id="CACRUP010000013">
    <property type="protein sequence ID" value="VYT96540.1"/>
    <property type="molecule type" value="Genomic_DNA"/>
</dbReference>
<sequence length="103" mass="11910">MKKLYRSRKDRVFAGVCGGIAEYLGIDSTVIRLITFLLIVPGGLSIWVYIALAIIIPSEPYGNVIDESYGEKFNEPDKKEKTYEDNYRNIYENQKKKSNDDFY</sequence>
<evidence type="ECO:0000256" key="5">
    <source>
        <dbReference type="ARBA" id="ARBA00023136"/>
    </source>
</evidence>
<feature type="transmembrane region" description="Helical" evidence="6">
    <location>
        <begin position="33"/>
        <end position="56"/>
    </location>
</feature>
<dbReference type="RefSeq" id="WP_156701423.1">
    <property type="nucleotide sequence ID" value="NZ_CACRUP010000013.1"/>
</dbReference>
<evidence type="ECO:0000256" key="3">
    <source>
        <dbReference type="ARBA" id="ARBA00022692"/>
    </source>
</evidence>
<dbReference type="InterPro" id="IPR007168">
    <property type="entry name" value="Phageshock_PspC_N"/>
</dbReference>
<dbReference type="GO" id="GO:0003677">
    <property type="term" value="F:DNA binding"/>
    <property type="evidence" value="ECO:0007669"/>
    <property type="project" value="UniProtKB-KW"/>
</dbReference>
<dbReference type="PANTHER" id="PTHR33885">
    <property type="entry name" value="PHAGE SHOCK PROTEIN C"/>
    <property type="match status" value="1"/>
</dbReference>
<keyword evidence="2" id="KW-1003">Cell membrane</keyword>
<feature type="domain" description="Phage shock protein PspC N-terminal" evidence="7">
    <location>
        <begin position="2"/>
        <end position="59"/>
    </location>
</feature>
<dbReference type="Pfam" id="PF04024">
    <property type="entry name" value="PspC"/>
    <property type="match status" value="1"/>
</dbReference>
<evidence type="ECO:0000256" key="6">
    <source>
        <dbReference type="SAM" id="Phobius"/>
    </source>
</evidence>
<evidence type="ECO:0000313" key="8">
    <source>
        <dbReference type="EMBL" id="VYT96540.1"/>
    </source>
</evidence>
<evidence type="ECO:0000256" key="4">
    <source>
        <dbReference type="ARBA" id="ARBA00022989"/>
    </source>
</evidence>